<keyword evidence="7" id="KW-1185">Reference proteome</keyword>
<dbReference type="GO" id="GO:0006935">
    <property type="term" value="P:chemotaxis"/>
    <property type="evidence" value="ECO:0007669"/>
    <property type="project" value="InterPro"/>
</dbReference>
<dbReference type="SUPFAM" id="SSF46458">
    <property type="entry name" value="Globin-like"/>
    <property type="match status" value="1"/>
</dbReference>
<evidence type="ECO:0000256" key="3">
    <source>
        <dbReference type="PROSITE-ProRule" id="PRU00284"/>
    </source>
</evidence>
<dbReference type="Gene3D" id="1.10.490.10">
    <property type="entry name" value="Globins"/>
    <property type="match status" value="1"/>
</dbReference>
<protein>
    <submittedName>
        <fullName evidence="6">Chemotaxis protein</fullName>
    </submittedName>
</protein>
<dbReference type="GO" id="GO:0016020">
    <property type="term" value="C:membrane"/>
    <property type="evidence" value="ECO:0007669"/>
    <property type="project" value="InterPro"/>
</dbReference>
<gene>
    <name evidence="6" type="ORF">CIL05_04535</name>
</gene>
<dbReference type="Pfam" id="PF11563">
    <property type="entry name" value="Protoglobin"/>
    <property type="match status" value="1"/>
</dbReference>
<evidence type="ECO:0000256" key="1">
    <source>
        <dbReference type="ARBA" id="ARBA00023224"/>
    </source>
</evidence>
<dbReference type="Pfam" id="PF00015">
    <property type="entry name" value="MCPsignal"/>
    <property type="match status" value="1"/>
</dbReference>
<dbReference type="Gene3D" id="1.10.287.950">
    <property type="entry name" value="Methyl-accepting chemotaxis protein"/>
    <property type="match status" value="1"/>
</dbReference>
<comment type="caution">
    <text evidence="6">The sequence shown here is derived from an EMBL/GenBank/DDBJ whole genome shotgun (WGS) entry which is preliminary data.</text>
</comment>
<dbReference type="InterPro" id="IPR012292">
    <property type="entry name" value="Globin/Proto"/>
</dbReference>
<keyword evidence="4" id="KW-0175">Coiled coil</keyword>
<sequence>MVLTLLNRKKKEKKPEQSLYSLSKQMKPTFKVKAGTDLEKQLNMLDLTEEDFAIAQVLKPYVEEENTNIIDGFYKNLEHNPKLIEIIEKNSSIERLKKTLSRHIVEMFSGEMNEDFIKRRKIIAHIHVRIGLTQKWYIASFQKIFAGLMDVIQRNLPIQEDRILAIKIVNKLLNLEQQVVLEAYDDEVIRLKEEEAKKKMEMIGSLEKASDELAVLSEETNTSLEEMTTQIDVITSNSKISTDLAEETKRAADGGSALLGEMSSSIENMEESTMKVNEDMTSLETTSIQIKEIIEIVKSIADQTNLLALNASIEAARAGEHGRGFAVVANEVRKLAEQTGSSVTNVTELVNQTNEQIFNSSSSIIEVQDYLTAVKNQLENTEHAFADIDNSMEKTKTSNKNIQADLEIFGQAIHGIEQSAVTISESAEYLNRMMGDRND</sequence>
<dbReference type="PANTHER" id="PTHR32089">
    <property type="entry name" value="METHYL-ACCEPTING CHEMOTAXIS PROTEIN MCPB"/>
    <property type="match status" value="1"/>
</dbReference>
<proteinExistence type="inferred from homology"/>
<dbReference type="InterPro" id="IPR009050">
    <property type="entry name" value="Globin-like_sf"/>
</dbReference>
<dbReference type="PROSITE" id="PS50111">
    <property type="entry name" value="CHEMOTAXIS_TRANSDUC_2"/>
    <property type="match status" value="1"/>
</dbReference>
<dbReference type="GO" id="GO:0019825">
    <property type="term" value="F:oxygen binding"/>
    <property type="evidence" value="ECO:0007669"/>
    <property type="project" value="InterPro"/>
</dbReference>
<evidence type="ECO:0000256" key="4">
    <source>
        <dbReference type="SAM" id="Coils"/>
    </source>
</evidence>
<feature type="coiled-coil region" evidence="4">
    <location>
        <begin position="181"/>
        <end position="226"/>
    </location>
</feature>
<comment type="similarity">
    <text evidence="2">Belongs to the methyl-accepting chemotaxis (MCP) protein family.</text>
</comment>
<dbReference type="SUPFAM" id="SSF58104">
    <property type="entry name" value="Methyl-accepting chemotaxis protein (MCP) signaling domain"/>
    <property type="match status" value="1"/>
</dbReference>
<dbReference type="InterPro" id="IPR039379">
    <property type="entry name" value="Protoglobin_sensor_dom"/>
</dbReference>
<accession>A0A2A2IIA4</accession>
<dbReference type="Proteomes" id="UP000218887">
    <property type="component" value="Unassembled WGS sequence"/>
</dbReference>
<evidence type="ECO:0000256" key="2">
    <source>
        <dbReference type="ARBA" id="ARBA00029447"/>
    </source>
</evidence>
<evidence type="ECO:0000259" key="5">
    <source>
        <dbReference type="PROSITE" id="PS50111"/>
    </source>
</evidence>
<feature type="domain" description="Methyl-accepting transducer" evidence="5">
    <location>
        <begin position="205"/>
        <end position="434"/>
    </location>
</feature>
<dbReference type="EMBL" id="NPOA01000002">
    <property type="protein sequence ID" value="PAV30984.1"/>
    <property type="molecule type" value="Genomic_DNA"/>
</dbReference>
<dbReference type="CDD" id="cd01068">
    <property type="entry name" value="globin_sensor"/>
    <property type="match status" value="1"/>
</dbReference>
<evidence type="ECO:0000313" key="6">
    <source>
        <dbReference type="EMBL" id="PAV30984.1"/>
    </source>
</evidence>
<dbReference type="RefSeq" id="WP_095654315.1">
    <property type="nucleotide sequence ID" value="NZ_NPOA01000002.1"/>
</dbReference>
<dbReference type="PRINTS" id="PR00260">
    <property type="entry name" value="CHEMTRNSDUCR"/>
</dbReference>
<dbReference type="GO" id="GO:0007165">
    <property type="term" value="P:signal transduction"/>
    <property type="evidence" value="ECO:0007669"/>
    <property type="project" value="UniProtKB-KW"/>
</dbReference>
<dbReference type="InterPro" id="IPR004090">
    <property type="entry name" value="Chemotax_Me-accpt_rcpt"/>
</dbReference>
<dbReference type="GO" id="GO:0004888">
    <property type="term" value="F:transmembrane signaling receptor activity"/>
    <property type="evidence" value="ECO:0007669"/>
    <property type="project" value="InterPro"/>
</dbReference>
<organism evidence="6 7">
    <name type="scientific">Virgibacillus profundi</name>
    <dbReference type="NCBI Taxonomy" id="2024555"/>
    <lineage>
        <taxon>Bacteria</taxon>
        <taxon>Bacillati</taxon>
        <taxon>Bacillota</taxon>
        <taxon>Bacilli</taxon>
        <taxon>Bacillales</taxon>
        <taxon>Bacillaceae</taxon>
        <taxon>Virgibacillus</taxon>
    </lineage>
</organism>
<dbReference type="AlphaFoldDB" id="A0A2A2IIA4"/>
<dbReference type="SMART" id="SM00283">
    <property type="entry name" value="MA"/>
    <property type="match status" value="1"/>
</dbReference>
<evidence type="ECO:0000313" key="7">
    <source>
        <dbReference type="Proteomes" id="UP000218887"/>
    </source>
</evidence>
<dbReference type="InterPro" id="IPR004089">
    <property type="entry name" value="MCPsignal_dom"/>
</dbReference>
<dbReference type="OrthoDB" id="266313at2"/>
<name>A0A2A2IIA4_9BACI</name>
<keyword evidence="1 3" id="KW-0807">Transducer</keyword>
<reference evidence="6 7" key="1">
    <citation type="submission" date="2017-08" db="EMBL/GenBank/DDBJ databases">
        <title>Virgibacillus indicus sp. nov. and Virgibacillus profoundi sp. nov, two moderately halophilic bacteria isolated from marine sediment by using the Microfluidic Streak Plate.</title>
        <authorList>
            <person name="Xu B."/>
            <person name="Hu B."/>
            <person name="Wang J."/>
            <person name="Zhu Y."/>
            <person name="Huang L."/>
            <person name="Du W."/>
            <person name="Huang Y."/>
        </authorList>
    </citation>
    <scope>NUCLEOTIDE SEQUENCE [LARGE SCALE GENOMIC DNA]</scope>
    <source>
        <strain evidence="6 7">IO3-P3-H5</strain>
    </source>
</reference>
<dbReference type="PANTHER" id="PTHR32089:SF118">
    <property type="entry name" value="HEME-BASED AEROTACTIC TRANSDUCER HEMAT"/>
    <property type="match status" value="1"/>
</dbReference>
<dbReference type="GO" id="GO:0020037">
    <property type="term" value="F:heme binding"/>
    <property type="evidence" value="ECO:0007669"/>
    <property type="project" value="InterPro"/>
</dbReference>
<dbReference type="InterPro" id="IPR044398">
    <property type="entry name" value="Globin-sensor_dom"/>
</dbReference>